<sequence>MIQGQITYNFVKSIKVADCIVEIRTNSISINNYITANYMICEEKALCRVNIIKCITLNDLFKLVKCNFNLSVDFCDKVTENFECRRIENSFLIRIVKNNEKYILFYNDVQNDIIEFVYSVLEFAVLSFIPEKYLILHSSMVEINGSAILFSGKSGSGKTTMALLTANTGAKFIENEHVIIDLNEHCVLYKTS</sequence>
<dbReference type="AlphaFoldDB" id="N2AFU9"/>
<name>N2AFU9_9FIRM</name>
<protein>
    <recommendedName>
        <fullName evidence="3">HPr kinase/phosphorylase C-terminal domain-containing protein</fullName>
    </recommendedName>
</protein>
<accession>N2AFU9</accession>
<evidence type="ECO:0000313" key="2">
    <source>
        <dbReference type="Proteomes" id="UP000012589"/>
    </source>
</evidence>
<proteinExistence type="predicted"/>
<dbReference type="HOGENOM" id="CLU_1413269_0_0_9"/>
<dbReference type="OrthoDB" id="5430844at2"/>
<gene>
    <name evidence="1" type="ORF">C823_03691</name>
</gene>
<evidence type="ECO:0008006" key="3">
    <source>
        <dbReference type="Google" id="ProtNLM"/>
    </source>
</evidence>
<organism evidence="1 2">
    <name type="scientific">Eubacterium plexicaudatum ASF492</name>
    <dbReference type="NCBI Taxonomy" id="1235802"/>
    <lineage>
        <taxon>Bacteria</taxon>
        <taxon>Bacillati</taxon>
        <taxon>Bacillota</taxon>
        <taxon>Clostridia</taxon>
        <taxon>Eubacteriales</taxon>
        <taxon>Eubacteriaceae</taxon>
        <taxon>Eubacterium</taxon>
    </lineage>
</organism>
<dbReference type="PATRIC" id="fig|1235802.3.peg.3899"/>
<comment type="caution">
    <text evidence="1">The sequence shown here is derived from an EMBL/GenBank/DDBJ whole genome shotgun (WGS) entry which is preliminary data.</text>
</comment>
<dbReference type="SUPFAM" id="SSF53795">
    <property type="entry name" value="PEP carboxykinase-like"/>
    <property type="match status" value="1"/>
</dbReference>
<reference evidence="1 2" key="1">
    <citation type="journal article" date="2014" name="Genome Announc.">
        <title>Draft genome sequences of the altered schaedler flora, a defined bacterial community from gnotobiotic mice.</title>
        <authorList>
            <person name="Wannemuehler M.J."/>
            <person name="Overstreet A.M."/>
            <person name="Ward D.V."/>
            <person name="Phillips G.J."/>
        </authorList>
    </citation>
    <scope>NUCLEOTIDE SEQUENCE [LARGE SCALE GENOMIC DNA]</scope>
    <source>
        <strain evidence="1 2">ASF492</strain>
    </source>
</reference>
<evidence type="ECO:0000313" key="1">
    <source>
        <dbReference type="EMBL" id="EMZ23269.1"/>
    </source>
</evidence>
<dbReference type="Gene3D" id="3.40.50.300">
    <property type="entry name" value="P-loop containing nucleotide triphosphate hydrolases"/>
    <property type="match status" value="1"/>
</dbReference>
<dbReference type="InterPro" id="IPR027417">
    <property type="entry name" value="P-loop_NTPase"/>
</dbReference>
<dbReference type="EMBL" id="AQFT01000108">
    <property type="protein sequence ID" value="EMZ23269.1"/>
    <property type="molecule type" value="Genomic_DNA"/>
</dbReference>
<dbReference type="STRING" id="1235802.C823_03691"/>
<keyword evidence="2" id="KW-1185">Reference proteome</keyword>
<dbReference type="Proteomes" id="UP000012589">
    <property type="component" value="Unassembled WGS sequence"/>
</dbReference>